<accession>A0A850R2C7</accession>
<dbReference type="FunFam" id="3.90.76.10:FF:000001">
    <property type="entry name" value="Oligopeptide ABC transporter substrate-binding protein"/>
    <property type="match status" value="1"/>
</dbReference>
<dbReference type="GO" id="GO:0030313">
    <property type="term" value="C:cell envelope"/>
    <property type="evidence" value="ECO:0007669"/>
    <property type="project" value="UniProtKB-SubCell"/>
</dbReference>
<dbReference type="CDD" id="cd08504">
    <property type="entry name" value="PBP2_OppA"/>
    <property type="match status" value="1"/>
</dbReference>
<dbReference type="Gene3D" id="3.40.190.10">
    <property type="entry name" value="Periplasmic binding protein-like II"/>
    <property type="match status" value="1"/>
</dbReference>
<dbReference type="GO" id="GO:0042597">
    <property type="term" value="C:periplasmic space"/>
    <property type="evidence" value="ECO:0007669"/>
    <property type="project" value="UniProtKB-ARBA"/>
</dbReference>
<dbReference type="PANTHER" id="PTHR30290:SF10">
    <property type="entry name" value="PERIPLASMIC OLIGOPEPTIDE-BINDING PROTEIN-RELATED"/>
    <property type="match status" value="1"/>
</dbReference>
<dbReference type="GO" id="GO:0015833">
    <property type="term" value="P:peptide transport"/>
    <property type="evidence" value="ECO:0007669"/>
    <property type="project" value="UniProtKB-KW"/>
</dbReference>
<evidence type="ECO:0000256" key="1">
    <source>
        <dbReference type="ARBA" id="ARBA00004196"/>
    </source>
</evidence>
<protein>
    <submittedName>
        <fullName evidence="7">Peptide ABC transporter substrate-binding protein</fullName>
    </submittedName>
</protein>
<dbReference type="RefSeq" id="WP_176943237.1">
    <property type="nucleotide sequence ID" value="NZ_JABZEC010000008.1"/>
</dbReference>
<proteinExistence type="inferred from homology"/>
<keyword evidence="5" id="KW-0571">Peptide transport</keyword>
<keyword evidence="3" id="KW-0813">Transport</keyword>
<dbReference type="PANTHER" id="PTHR30290">
    <property type="entry name" value="PERIPLASMIC BINDING COMPONENT OF ABC TRANSPORTER"/>
    <property type="match status" value="1"/>
</dbReference>
<dbReference type="InterPro" id="IPR000914">
    <property type="entry name" value="SBP_5_dom"/>
</dbReference>
<dbReference type="EMBL" id="JABZEC010000008">
    <property type="protein sequence ID" value="NVY97073.1"/>
    <property type="molecule type" value="Genomic_DNA"/>
</dbReference>
<dbReference type="AlphaFoldDB" id="A0A850R2C7"/>
<evidence type="ECO:0000256" key="3">
    <source>
        <dbReference type="ARBA" id="ARBA00022448"/>
    </source>
</evidence>
<comment type="subcellular location">
    <subcellularLocation>
        <location evidence="1">Cell envelope</location>
    </subcellularLocation>
</comment>
<dbReference type="Proteomes" id="UP000563523">
    <property type="component" value="Unassembled WGS sequence"/>
</dbReference>
<keyword evidence="5" id="KW-0653">Protein transport</keyword>
<comment type="caution">
    <text evidence="7">The sequence shown here is derived from an EMBL/GenBank/DDBJ whole genome shotgun (WGS) entry which is preliminary data.</text>
</comment>
<dbReference type="SUPFAM" id="SSF53850">
    <property type="entry name" value="Periplasmic binding protein-like II"/>
    <property type="match status" value="1"/>
</dbReference>
<dbReference type="InterPro" id="IPR030678">
    <property type="entry name" value="Peptide/Ni-bd"/>
</dbReference>
<dbReference type="GO" id="GO:1904680">
    <property type="term" value="F:peptide transmembrane transporter activity"/>
    <property type="evidence" value="ECO:0007669"/>
    <property type="project" value="TreeGrafter"/>
</dbReference>
<name>A0A850R2C7_9LACO</name>
<evidence type="ECO:0000256" key="4">
    <source>
        <dbReference type="ARBA" id="ARBA00022729"/>
    </source>
</evidence>
<dbReference type="Gene3D" id="3.90.76.10">
    <property type="entry name" value="Dipeptide-binding Protein, Domain 1"/>
    <property type="match status" value="1"/>
</dbReference>
<evidence type="ECO:0000256" key="2">
    <source>
        <dbReference type="ARBA" id="ARBA00005695"/>
    </source>
</evidence>
<keyword evidence="4" id="KW-0732">Signal</keyword>
<reference evidence="7 8" key="1">
    <citation type="submission" date="2020-06" db="EMBL/GenBank/DDBJ databases">
        <authorList>
            <person name="Kang J."/>
        </authorList>
    </citation>
    <scope>NUCLEOTIDE SEQUENCE [LARGE SCALE GENOMIC DNA]</scope>
    <source>
        <strain evidence="7 8">DCY120</strain>
    </source>
</reference>
<comment type="similarity">
    <text evidence="2">Belongs to the bacterial solute-binding protein 5 family.</text>
</comment>
<dbReference type="Pfam" id="PF00496">
    <property type="entry name" value="SBP_bac_5"/>
    <property type="match status" value="1"/>
</dbReference>
<gene>
    <name evidence="7" type="ORF">HU830_08055</name>
</gene>
<keyword evidence="8" id="KW-1185">Reference proteome</keyword>
<dbReference type="GO" id="GO:0043190">
    <property type="term" value="C:ATP-binding cassette (ABC) transporter complex"/>
    <property type="evidence" value="ECO:0007669"/>
    <property type="project" value="InterPro"/>
</dbReference>
<evidence type="ECO:0000313" key="7">
    <source>
        <dbReference type="EMBL" id="NVY97073.1"/>
    </source>
</evidence>
<feature type="domain" description="Solute-binding protein family 5" evidence="6">
    <location>
        <begin position="77"/>
        <end position="460"/>
    </location>
</feature>
<evidence type="ECO:0000313" key="8">
    <source>
        <dbReference type="Proteomes" id="UP000563523"/>
    </source>
</evidence>
<dbReference type="InterPro" id="IPR039424">
    <property type="entry name" value="SBP_5"/>
</dbReference>
<dbReference type="Gene3D" id="3.10.105.10">
    <property type="entry name" value="Dipeptide-binding Protein, Domain 3"/>
    <property type="match status" value="1"/>
</dbReference>
<dbReference type="PIRSF" id="PIRSF002741">
    <property type="entry name" value="MppA"/>
    <property type="match status" value="1"/>
</dbReference>
<evidence type="ECO:0000256" key="5">
    <source>
        <dbReference type="ARBA" id="ARBA00022856"/>
    </source>
</evidence>
<organism evidence="7 8">
    <name type="scientific">Bombilactobacillus apium</name>
    <dbReference type="NCBI Taxonomy" id="2675299"/>
    <lineage>
        <taxon>Bacteria</taxon>
        <taxon>Bacillati</taxon>
        <taxon>Bacillota</taxon>
        <taxon>Bacilli</taxon>
        <taxon>Lactobacillales</taxon>
        <taxon>Lactobacillaceae</taxon>
        <taxon>Bombilactobacillus</taxon>
    </lineage>
</organism>
<evidence type="ECO:0000259" key="6">
    <source>
        <dbReference type="Pfam" id="PF00496"/>
    </source>
</evidence>
<sequence>MMNKLWLRGIQVGAVAALLGVSIPQQTTQAASKQTLNWTETAELATADISQATDTLSFNVLLNTQEGLYRFNKKGQPRLALARKAKVSEDGLRYDFWLRPHAQWSNGDPITAQDFVYSWQRTVNPKTNSQDAFYLYQIKNAEEINQQKADLKTLGIKAVSKHHLTVNLTKPVPYFKKLLAWPLFFPQNQKVVEQYGKSYGTSSQKTLASGPFVLKKWDGSSSSWSLVKNKHYWDQKRVKLQKINESVVKDPQTGLSLYENHKVDATILAGEQVPNYQGQAAFTPRKSSNMSYLTVNQKKVPALKNKKLRQALSLTINRSQLVKHVLQDKSLTPQGFTPQGLAKDPQTGQDFAKSTLVKSAVGTNVKKAKKLWRQGLKETHTKNLNLTLTIDDTATDKKTGEFIQGSMAKLPHLKVTLKTLPKVQRLTQERKGNYDLVATKWQSVFSDPINFLDIWETGSSYNASGYQDSKFDHYLDLSENKYANQPQKRWKVLQKAERRLLQQQPLIPLYQATQAQLLNPQVKGIVYNGSGVPYDFKLAHFTKE</sequence>